<reference evidence="1 2" key="1">
    <citation type="journal article" date="2016" name="DNA Res.">
        <title>The draft genome of MD-2 pineapple using hybrid error correction of long reads.</title>
        <authorList>
            <person name="Redwan R.M."/>
            <person name="Saidin A."/>
            <person name="Kumar S.V."/>
        </authorList>
    </citation>
    <scope>NUCLEOTIDE SEQUENCE [LARGE SCALE GENOMIC DNA]</scope>
    <source>
        <strain evidence="2">cv. MD2</strain>
        <tissue evidence="1">Leaf</tissue>
    </source>
</reference>
<comment type="caution">
    <text evidence="1">The sequence shown here is derived from an EMBL/GenBank/DDBJ whole genome shotgun (WGS) entry which is preliminary data.</text>
</comment>
<dbReference type="InterPro" id="IPR036915">
    <property type="entry name" value="Cyclin-like_sf"/>
</dbReference>
<proteinExistence type="predicted"/>
<evidence type="ECO:0008006" key="3">
    <source>
        <dbReference type="Google" id="ProtNLM"/>
    </source>
</evidence>
<dbReference type="Gene3D" id="1.10.472.10">
    <property type="entry name" value="Cyclin-like"/>
    <property type="match status" value="1"/>
</dbReference>
<dbReference type="InterPro" id="IPR053340">
    <property type="entry name" value="PTF2"/>
</dbReference>
<dbReference type="AlphaFoldDB" id="A0A199VXM3"/>
<name>A0A199VXM3_ANACO</name>
<gene>
    <name evidence="1" type="ORF">ACMD2_13036</name>
</gene>
<evidence type="ECO:0000313" key="2">
    <source>
        <dbReference type="Proteomes" id="UP000092600"/>
    </source>
</evidence>
<dbReference type="Proteomes" id="UP000092600">
    <property type="component" value="Unassembled WGS sequence"/>
</dbReference>
<dbReference type="Gene3D" id="1.10.472.170">
    <property type="match status" value="1"/>
</dbReference>
<dbReference type="EMBL" id="LSRQ01000621">
    <property type="protein sequence ID" value="OAY81696.1"/>
    <property type="molecule type" value="Genomic_DNA"/>
</dbReference>
<dbReference type="SUPFAM" id="SSF47954">
    <property type="entry name" value="Cyclin-like"/>
    <property type="match status" value="1"/>
</dbReference>
<organism evidence="1 2">
    <name type="scientific">Ananas comosus</name>
    <name type="common">Pineapple</name>
    <name type="synonym">Ananas ananas</name>
    <dbReference type="NCBI Taxonomy" id="4615"/>
    <lineage>
        <taxon>Eukaryota</taxon>
        <taxon>Viridiplantae</taxon>
        <taxon>Streptophyta</taxon>
        <taxon>Embryophyta</taxon>
        <taxon>Tracheophyta</taxon>
        <taxon>Spermatophyta</taxon>
        <taxon>Magnoliopsida</taxon>
        <taxon>Liliopsida</taxon>
        <taxon>Poales</taxon>
        <taxon>Bromeliaceae</taxon>
        <taxon>Bromelioideae</taxon>
        <taxon>Ananas</taxon>
    </lineage>
</organism>
<protein>
    <recommendedName>
        <fullName evidence="3">Plant-specific TFIIB-related protein PTF2</fullName>
    </recommendedName>
</protein>
<dbReference type="STRING" id="4615.A0A199VXM3"/>
<sequence>MERTCWSCGEGRVISDPETGARVCNGCGREHEAAADFVQQPDFGPDGRPDASASSLVHSVGDFGYRERKLHGATLLFSSVCSRLGLSPARSDDALRLALSATSGSLATPSSAFLPALAAASALIVARRHRLPLSLADAAAAALCPPRSLADLAARLARRLSLPPLPPFDADRALDRAVRSSPALAALALPPGKADAVVSHARFLLRCAAKWALTTGRHPLPLLAAVIALAAQINGVPSVSVDDVAGEISAGVSTSRARLKELVAALVRAARALLPWGDDVTPRNLAHNAPLLLRLMEMRSKAKPLGPEFFDEFSFDPSELAIAHPGNAADDDEAKYFLLNPGEENENSDVSKYESLKLSGERLLDAHKNAAEKAANLDNAGELAKEAGKKRRRSGGVDAEFWLESWEGGWDSDKKLTLEQILERDVGYDAPPPSFVAGEESRRLRRTKIKAAKRRINETMKGQSSCDDLVVEKDDAPAERTVGRKRRRKSGGGKNGTDWEDCTIELLLLHGVAEEEIEQGHYNRLLDLHVFSPASA</sequence>
<evidence type="ECO:0000313" key="1">
    <source>
        <dbReference type="EMBL" id="OAY81696.1"/>
    </source>
</evidence>
<accession>A0A199VXM3</accession>
<dbReference type="PANTHER" id="PTHR48428:SF1">
    <property type="entry name" value="PLANT-SPECIFIC TFIIB-RELATED PROTEIN PTF2"/>
    <property type="match status" value="1"/>
</dbReference>
<dbReference type="PANTHER" id="PTHR48428">
    <property type="entry name" value="PLANT-SPECIFIC TFIIB-RELATED PROTEIN PTF2"/>
    <property type="match status" value="1"/>
</dbReference>